<gene>
    <name evidence="1" type="ORF">ACD_3C00101G0003</name>
</gene>
<dbReference type="AlphaFoldDB" id="K2G1K7"/>
<accession>K2G1K7</accession>
<comment type="caution">
    <text evidence="1">The sequence shown here is derived from an EMBL/GenBank/DDBJ whole genome shotgun (WGS) entry which is preliminary data.</text>
</comment>
<sequence length="214" mass="25118">MTTSAPTSKKESTIENLGELKLEEATNEKILEIIEKELYSLFILAWFIKPEKRKIDNQMKHKIEFEGGFIWFEYYKDGSLKVEIVRNDLDTEKYLRIDYPVSEKGQRYAEYGKWVRSSIIEREALISEHMDPAYSGLKANQEIYDFASNIKWECNYCNLNENSCFTNRPITQELLAEVQGVLEEAKELTIKHSKGWLKSMDTTKDEVKRILPVR</sequence>
<name>K2G1K7_9BACT</name>
<dbReference type="EMBL" id="AMFJ01000375">
    <property type="protein sequence ID" value="EKE28092.1"/>
    <property type="molecule type" value="Genomic_DNA"/>
</dbReference>
<proteinExistence type="predicted"/>
<organism evidence="1">
    <name type="scientific">uncultured bacterium</name>
    <name type="common">gcode 4</name>
    <dbReference type="NCBI Taxonomy" id="1234023"/>
    <lineage>
        <taxon>Bacteria</taxon>
        <taxon>environmental samples</taxon>
    </lineage>
</organism>
<reference evidence="1" key="1">
    <citation type="journal article" date="2012" name="Science">
        <title>Fermentation, hydrogen, and sulfur metabolism in multiple uncultivated bacterial phyla.</title>
        <authorList>
            <person name="Wrighton K.C."/>
            <person name="Thomas B.C."/>
            <person name="Sharon I."/>
            <person name="Miller C.S."/>
            <person name="Castelle C.J."/>
            <person name="VerBerkmoes N.C."/>
            <person name="Wilkins M.J."/>
            <person name="Hettich R.L."/>
            <person name="Lipton M.S."/>
            <person name="Williams K.H."/>
            <person name="Long P.E."/>
            <person name="Banfield J.F."/>
        </authorList>
    </citation>
    <scope>NUCLEOTIDE SEQUENCE [LARGE SCALE GENOMIC DNA]</scope>
</reference>
<protein>
    <submittedName>
        <fullName evidence="1">Uncharacterized protein</fullName>
    </submittedName>
</protein>
<evidence type="ECO:0000313" key="1">
    <source>
        <dbReference type="EMBL" id="EKE28092.1"/>
    </source>
</evidence>